<feature type="domain" description="Olfactomedin-like" evidence="6">
    <location>
        <begin position="439"/>
        <end position="699"/>
    </location>
</feature>
<dbReference type="InterPro" id="IPR008160">
    <property type="entry name" value="Collagen"/>
</dbReference>
<dbReference type="OrthoDB" id="8626508at2759"/>
<comment type="caution">
    <text evidence="3">Lacks conserved residue(s) required for the propagation of feature annotation.</text>
</comment>
<evidence type="ECO:0000313" key="7">
    <source>
        <dbReference type="EMBL" id="KAF6020608.1"/>
    </source>
</evidence>
<evidence type="ECO:0000256" key="5">
    <source>
        <dbReference type="SAM" id="Phobius"/>
    </source>
</evidence>
<dbReference type="GO" id="GO:0007165">
    <property type="term" value="P:signal transduction"/>
    <property type="evidence" value="ECO:0007669"/>
    <property type="project" value="TreeGrafter"/>
</dbReference>
<evidence type="ECO:0000313" key="8">
    <source>
        <dbReference type="Proteomes" id="UP000593567"/>
    </source>
</evidence>
<gene>
    <name evidence="7" type="ORF">EB796_021078</name>
</gene>
<dbReference type="AlphaFoldDB" id="A0A7J7J5A7"/>
<feature type="compositionally biased region" description="Low complexity" evidence="4">
    <location>
        <begin position="294"/>
        <end position="312"/>
    </location>
</feature>
<dbReference type="SMART" id="SM00284">
    <property type="entry name" value="OLF"/>
    <property type="match status" value="1"/>
</dbReference>
<dbReference type="PROSITE" id="PS51132">
    <property type="entry name" value="OLF"/>
    <property type="match status" value="1"/>
</dbReference>
<proteinExistence type="predicted"/>
<dbReference type="PANTHER" id="PTHR23192">
    <property type="entry name" value="OLFACTOMEDIN-RELATED"/>
    <property type="match status" value="1"/>
</dbReference>
<feature type="region of interest" description="Disordered" evidence="4">
    <location>
        <begin position="151"/>
        <end position="329"/>
    </location>
</feature>
<keyword evidence="5" id="KW-0812">Transmembrane</keyword>
<sequence>MLPANVEYTELRCHCSFEVEPTFTVRMTSTSSGNYHETSRTWTHIKVLYILNIVLAAVVLALFVVCFMMLLDVQRSHNNEVKLRKDRENQILNSIVENNTGKASSQRAEISTSIDENPESMIVVGDGSLKINAATLTRFCASLHSHCPLRGPTGLQGAPGKPGPKGTKGSQGGVGAVGPKGTPGEPGKTGLSVKGEPGNKGQKGKTGLPGHDGVDGLTGLKGDKGQPGLPGLKGAKGDPGIVNNFTSEQVVVKGEKGEPGLPGLSGKTGMTGLSGSPGLPGPSGSPGEKGSKGDNGIIGPPGLPGEPGDMGLQGPIGLPGVNGIPGSDGLPGATGLSGLIGQKGEKGDAPILTADTLLKYNITQFLKGPIGAKGEPGVVGPPGDTGRRGKRGLKGEPGDAIQCECLIGPPGEKGDPGVCQRSPPTFLLYQNTTIPERKEDLTIKTIGKPVLLRTTDSDWGSWMVDSDPTPTTKDKYYLTYHFTGRSIYEFASKDQFSSKTGNYSKVYNIQDQFYGTGGAIYRGAFYYQSAGLDAIARYDLDSRLKTTQLKIASSLHRGSETLFGTSYNYYDLAVDENGLWVLYAYKPDIIEPALPNTLMVSKLEPNYVEIEKTWNVTVSRADYSNAFIAQGILYLLESGTELNSQISFAYDLYSNSEVDLSLPFTNAFRNNRMLSYRPDNKAIMAWDGKNIVVQPILSE</sequence>
<dbReference type="Proteomes" id="UP000593567">
    <property type="component" value="Unassembled WGS sequence"/>
</dbReference>
<name>A0A7J7J5A7_BUGNE</name>
<organism evidence="7 8">
    <name type="scientific">Bugula neritina</name>
    <name type="common">Brown bryozoan</name>
    <name type="synonym">Sertularia neritina</name>
    <dbReference type="NCBI Taxonomy" id="10212"/>
    <lineage>
        <taxon>Eukaryota</taxon>
        <taxon>Metazoa</taxon>
        <taxon>Spiralia</taxon>
        <taxon>Lophotrochozoa</taxon>
        <taxon>Bryozoa</taxon>
        <taxon>Gymnolaemata</taxon>
        <taxon>Cheilostomatida</taxon>
        <taxon>Flustrina</taxon>
        <taxon>Buguloidea</taxon>
        <taxon>Bugulidae</taxon>
        <taxon>Bugula</taxon>
    </lineage>
</organism>
<comment type="caution">
    <text evidence="7">The sequence shown here is derived from an EMBL/GenBank/DDBJ whole genome shotgun (WGS) entry which is preliminary data.</text>
</comment>
<dbReference type="Pfam" id="PF01391">
    <property type="entry name" value="Collagen"/>
    <property type="match status" value="2"/>
</dbReference>
<evidence type="ECO:0000256" key="2">
    <source>
        <dbReference type="ARBA" id="ARBA00022525"/>
    </source>
</evidence>
<evidence type="ECO:0000259" key="6">
    <source>
        <dbReference type="PROSITE" id="PS51132"/>
    </source>
</evidence>
<protein>
    <recommendedName>
        <fullName evidence="6">Olfactomedin-like domain-containing protein</fullName>
    </recommendedName>
</protein>
<feature type="transmembrane region" description="Helical" evidence="5">
    <location>
        <begin position="47"/>
        <end position="71"/>
    </location>
</feature>
<feature type="compositionally biased region" description="Low complexity" evidence="4">
    <location>
        <begin position="179"/>
        <end position="190"/>
    </location>
</feature>
<feature type="compositionally biased region" description="Low complexity" evidence="4">
    <location>
        <begin position="156"/>
        <end position="168"/>
    </location>
</feature>
<comment type="subcellular location">
    <subcellularLocation>
        <location evidence="1">Secreted</location>
    </subcellularLocation>
</comment>
<dbReference type="EMBL" id="VXIV02003158">
    <property type="protein sequence ID" value="KAF6020608.1"/>
    <property type="molecule type" value="Genomic_DNA"/>
</dbReference>
<dbReference type="Pfam" id="PF02191">
    <property type="entry name" value="OLF"/>
    <property type="match status" value="1"/>
</dbReference>
<evidence type="ECO:0000256" key="1">
    <source>
        <dbReference type="ARBA" id="ARBA00004613"/>
    </source>
</evidence>
<dbReference type="InterPro" id="IPR003112">
    <property type="entry name" value="Olfac-like_dom"/>
</dbReference>
<evidence type="ECO:0000256" key="3">
    <source>
        <dbReference type="PROSITE-ProRule" id="PRU00446"/>
    </source>
</evidence>
<evidence type="ECO:0000256" key="4">
    <source>
        <dbReference type="SAM" id="MobiDB-lite"/>
    </source>
</evidence>
<dbReference type="PANTHER" id="PTHR23192:SF85">
    <property type="entry name" value="GLIOMEDIN"/>
    <property type="match status" value="1"/>
</dbReference>
<keyword evidence="8" id="KW-1185">Reference proteome</keyword>
<feature type="compositionally biased region" description="Gly residues" evidence="4">
    <location>
        <begin position="169"/>
        <end position="178"/>
    </location>
</feature>
<feature type="region of interest" description="Disordered" evidence="4">
    <location>
        <begin position="373"/>
        <end position="395"/>
    </location>
</feature>
<dbReference type="InterPro" id="IPR050605">
    <property type="entry name" value="Olfactomedin-like_domain"/>
</dbReference>
<accession>A0A7J7J5A7</accession>
<keyword evidence="5" id="KW-0472">Membrane</keyword>
<keyword evidence="2" id="KW-0964">Secreted</keyword>
<reference evidence="7" key="1">
    <citation type="submission" date="2020-06" db="EMBL/GenBank/DDBJ databases">
        <title>Draft genome of Bugula neritina, a colonial animal packing powerful symbionts and potential medicines.</title>
        <authorList>
            <person name="Rayko M."/>
        </authorList>
    </citation>
    <scope>NUCLEOTIDE SEQUENCE [LARGE SCALE GENOMIC DNA]</scope>
    <source>
        <strain evidence="7">Kwan_BN1</strain>
    </source>
</reference>
<dbReference type="GO" id="GO:0005615">
    <property type="term" value="C:extracellular space"/>
    <property type="evidence" value="ECO:0007669"/>
    <property type="project" value="TreeGrafter"/>
</dbReference>
<keyword evidence="5" id="KW-1133">Transmembrane helix</keyword>